<dbReference type="AlphaFoldDB" id="A0A1B8NWK2"/>
<feature type="binding site" evidence="12">
    <location>
        <position position="216"/>
    </location>
    <ligand>
        <name>4-CDP-2-C-methyl-D-erythritol 2-phosphate</name>
        <dbReference type="ChEBI" id="CHEBI:57919"/>
    </ligand>
</feature>
<dbReference type="Gene3D" id="3.90.550.10">
    <property type="entry name" value="Spore Coat Polysaccharide Biosynthesis Protein SpsA, Chain A"/>
    <property type="match status" value="1"/>
</dbReference>
<evidence type="ECO:0000256" key="7">
    <source>
        <dbReference type="ARBA" id="ARBA00022695"/>
    </source>
</evidence>
<dbReference type="GO" id="GO:0016114">
    <property type="term" value="P:terpenoid biosynthetic process"/>
    <property type="evidence" value="ECO:0007669"/>
    <property type="project" value="InterPro"/>
</dbReference>
<sequence>MLRRALARAHAEGVAVTDEASAVEALGLSPRLVPGRRDNLKITHPEDLALAGQILAAQASGRFQPAMRSAADIMMRIGHGFDVHRFGEGDHLKIGGVAIPHSHGFVAHSDGDVLLHAVCDALLGACALGDIGRHFPDDDPTWAGADSRALLRHVMALVAERGWRVGNLDATVIAQAPRMAPHIDAMVTHVAEDLGIERDAVNVKATTTERLGFTGRGEGVAAEAVVLLTERAHD</sequence>
<feature type="binding site" evidence="12">
    <location>
        <begin position="174"/>
        <end position="180"/>
    </location>
    <ligand>
        <name>4-CDP-2-C-methyl-D-erythritol 2-phosphate</name>
        <dbReference type="ChEBI" id="CHEBI:57919"/>
    </ligand>
</feature>
<protein>
    <recommendedName>
        <fullName evidence="5 12">2-C-methyl-D-erythritol 2,4-cyclodiphosphate synthase</fullName>
        <shortName evidence="12">MECDP-synthase</shortName>
        <shortName evidence="12">MECPP-synthase</shortName>
        <shortName evidence="12">MECPS</shortName>
        <ecNumber evidence="5 12">4.6.1.12</ecNumber>
    </recommendedName>
</protein>
<evidence type="ECO:0000256" key="11">
    <source>
        <dbReference type="ARBA" id="ARBA00023268"/>
    </source>
</evidence>
<dbReference type="InterPro" id="IPR029044">
    <property type="entry name" value="Nucleotide-diphossugar_trans"/>
</dbReference>
<dbReference type="NCBIfam" id="TIGR00151">
    <property type="entry name" value="ispF"/>
    <property type="match status" value="1"/>
</dbReference>
<feature type="binding site" evidence="12">
    <location>
        <begin position="130"/>
        <end position="132"/>
    </location>
    <ligand>
        <name>4-CDP-2-C-methyl-D-erythritol 2-phosphate</name>
        <dbReference type="ChEBI" id="CHEBI:57919"/>
    </ligand>
</feature>
<dbReference type="EMBL" id="MAJD01000002">
    <property type="protein sequence ID" value="OBX34333.1"/>
    <property type="molecule type" value="Genomic_DNA"/>
</dbReference>
<feature type="binding site" evidence="12">
    <location>
        <position position="82"/>
    </location>
    <ligand>
        <name>a divalent metal cation</name>
        <dbReference type="ChEBI" id="CHEBI:60240"/>
    </ligand>
</feature>
<dbReference type="InterPro" id="IPR036571">
    <property type="entry name" value="MECDP_synthase_sf"/>
</dbReference>
<dbReference type="InterPro" id="IPR034683">
    <property type="entry name" value="IspD/TarI"/>
</dbReference>
<dbReference type="PANTHER" id="PTHR43181:SF1">
    <property type="entry name" value="2-C-METHYL-D-ERYTHRITOL 2,4-CYCLODIPHOSPHATE SYNTHASE, CHLOROPLASTIC"/>
    <property type="match status" value="1"/>
</dbReference>
<feature type="binding site" evidence="12">
    <location>
        <begin position="206"/>
        <end position="209"/>
    </location>
    <ligand>
        <name>4-CDP-2-C-methyl-D-erythritol 2-phosphate</name>
        <dbReference type="ChEBI" id="CHEBI:57919"/>
    </ligand>
</feature>
<feature type="binding site" evidence="12">
    <location>
        <position position="213"/>
    </location>
    <ligand>
        <name>4-CDP-2-C-methyl-D-erythritol 2-phosphate</name>
        <dbReference type="ChEBI" id="CHEBI:57919"/>
    </ligand>
</feature>
<evidence type="ECO:0000256" key="9">
    <source>
        <dbReference type="ARBA" id="ARBA00023229"/>
    </source>
</evidence>
<keyword evidence="8 12" id="KW-0479">Metal-binding</keyword>
<evidence type="ECO:0000313" key="15">
    <source>
        <dbReference type="EMBL" id="OBX34333.1"/>
    </source>
</evidence>
<reference evidence="15 16" key="1">
    <citation type="submission" date="2016-06" db="EMBL/GenBank/DDBJ databases">
        <title>Genome sequence of halotolerant plant growth promoting strain of Halomonas elongata HEK1 isolated from salterns of Rann of Kutch, Gujarat, India.</title>
        <authorList>
            <person name="Gaba S."/>
            <person name="Singh R.N."/>
            <person name="Abrol S."/>
            <person name="Kaushik R."/>
            <person name="Saxena A.K."/>
        </authorList>
    </citation>
    <scope>NUCLEOTIDE SEQUENCE [LARGE SCALE GENOMIC DNA]</scope>
    <source>
        <strain evidence="15 16">HEK1</strain>
    </source>
</reference>
<keyword evidence="6" id="KW-0808">Transferase</keyword>
<comment type="subunit">
    <text evidence="4 12">Homotrimer.</text>
</comment>
<dbReference type="Gene3D" id="3.30.1330.50">
    <property type="entry name" value="2-C-methyl-D-erythritol 2,4-cyclodiphosphate synthase"/>
    <property type="match status" value="1"/>
</dbReference>
<evidence type="ECO:0000256" key="5">
    <source>
        <dbReference type="ARBA" id="ARBA00012579"/>
    </source>
</evidence>
<dbReference type="Pfam" id="PF01128">
    <property type="entry name" value="IspD"/>
    <property type="match status" value="1"/>
</dbReference>
<comment type="cofactor">
    <cofactor evidence="12">
        <name>a divalent metal cation</name>
        <dbReference type="ChEBI" id="CHEBI:60240"/>
    </cofactor>
    <text evidence="12">Binds 1 divalent metal cation per subunit.</text>
</comment>
<keyword evidence="9 12" id="KW-0414">Isoprene biosynthesis</keyword>
<comment type="caution">
    <text evidence="15">The sequence shown here is derived from an EMBL/GenBank/DDBJ whole genome shotgun (WGS) entry which is preliminary data.</text>
</comment>
<comment type="catalytic activity">
    <reaction evidence="1 12 13">
        <text>4-CDP-2-C-methyl-D-erythritol 2-phosphate = 2-C-methyl-D-erythritol 2,4-cyclic diphosphate + CMP</text>
        <dbReference type="Rhea" id="RHEA:23864"/>
        <dbReference type="ChEBI" id="CHEBI:57919"/>
        <dbReference type="ChEBI" id="CHEBI:58483"/>
        <dbReference type="ChEBI" id="CHEBI:60377"/>
        <dbReference type="EC" id="4.6.1.12"/>
    </reaction>
</comment>
<dbReference type="GO" id="GO:0046872">
    <property type="term" value="F:metal ion binding"/>
    <property type="evidence" value="ECO:0007669"/>
    <property type="project" value="UniProtKB-KW"/>
</dbReference>
<keyword evidence="7" id="KW-0548">Nucleotidyltransferase</keyword>
<evidence type="ECO:0000256" key="3">
    <source>
        <dbReference type="ARBA" id="ARBA00008480"/>
    </source>
</evidence>
<dbReference type="GO" id="GO:0070567">
    <property type="term" value="F:cytidylyltransferase activity"/>
    <property type="evidence" value="ECO:0007669"/>
    <property type="project" value="InterPro"/>
</dbReference>
<feature type="binding site" evidence="12">
    <location>
        <position position="84"/>
    </location>
    <ligand>
        <name>a divalent metal cation</name>
        <dbReference type="ChEBI" id="CHEBI:60240"/>
    </ligand>
</feature>
<evidence type="ECO:0000256" key="4">
    <source>
        <dbReference type="ARBA" id="ARBA00011233"/>
    </source>
</evidence>
<dbReference type="CDD" id="cd00554">
    <property type="entry name" value="MECDP_synthase"/>
    <property type="match status" value="1"/>
</dbReference>
<dbReference type="GO" id="GO:0008685">
    <property type="term" value="F:2-C-methyl-D-erythritol 2,4-cyclodiphosphate synthase activity"/>
    <property type="evidence" value="ECO:0007669"/>
    <property type="project" value="UniProtKB-UniRule"/>
</dbReference>
<dbReference type="InterPro" id="IPR003526">
    <property type="entry name" value="MECDP_synthase"/>
</dbReference>
<evidence type="ECO:0000259" key="14">
    <source>
        <dbReference type="Pfam" id="PF02542"/>
    </source>
</evidence>
<gene>
    <name evidence="12 15" type="primary">ispF</name>
    <name evidence="15" type="ORF">A8U91_03386</name>
</gene>
<dbReference type="SUPFAM" id="SSF53448">
    <property type="entry name" value="Nucleotide-diphospho-sugar transferases"/>
    <property type="match status" value="1"/>
</dbReference>
<dbReference type="InterPro" id="IPR020555">
    <property type="entry name" value="MECDP_synthase_CS"/>
</dbReference>
<keyword evidence="10 12" id="KW-0456">Lyase</keyword>
<evidence type="ECO:0000256" key="6">
    <source>
        <dbReference type="ARBA" id="ARBA00022679"/>
    </source>
</evidence>
<keyword evidence="11" id="KW-0511">Multifunctional enzyme</keyword>
<evidence type="ECO:0000256" key="12">
    <source>
        <dbReference type="HAMAP-Rule" id="MF_00107"/>
    </source>
</evidence>
<feature type="binding site" evidence="12">
    <location>
        <position position="116"/>
    </location>
    <ligand>
        <name>a divalent metal cation</name>
        <dbReference type="ChEBI" id="CHEBI:60240"/>
    </ligand>
</feature>
<dbReference type="Pfam" id="PF02542">
    <property type="entry name" value="YgbB"/>
    <property type="match status" value="1"/>
</dbReference>
<evidence type="ECO:0000256" key="1">
    <source>
        <dbReference type="ARBA" id="ARBA00000200"/>
    </source>
</evidence>
<feature type="site" description="Transition state stabilizer" evidence="12">
    <location>
        <position position="108"/>
    </location>
</feature>
<dbReference type="GO" id="GO:0019288">
    <property type="term" value="P:isopentenyl diphosphate biosynthetic process, methylerythritol 4-phosphate pathway"/>
    <property type="evidence" value="ECO:0007669"/>
    <property type="project" value="UniProtKB-UniRule"/>
</dbReference>
<dbReference type="UniPathway" id="UPA00056">
    <property type="reaction ID" value="UER00095"/>
</dbReference>
<feature type="binding site" evidence="12">
    <location>
        <begin position="108"/>
        <end position="109"/>
    </location>
    <ligand>
        <name>4-CDP-2-C-methyl-D-erythritol 2-phosphate</name>
        <dbReference type="ChEBI" id="CHEBI:57919"/>
    </ligand>
</feature>
<evidence type="ECO:0000256" key="2">
    <source>
        <dbReference type="ARBA" id="ARBA00004709"/>
    </source>
</evidence>
<evidence type="ECO:0000256" key="8">
    <source>
        <dbReference type="ARBA" id="ARBA00022723"/>
    </source>
</evidence>
<evidence type="ECO:0000313" key="16">
    <source>
        <dbReference type="Proteomes" id="UP000092504"/>
    </source>
</evidence>
<feature type="binding site" evidence="12">
    <location>
        <begin position="82"/>
        <end position="84"/>
    </location>
    <ligand>
        <name>4-CDP-2-C-methyl-D-erythritol 2-phosphate</name>
        <dbReference type="ChEBI" id="CHEBI:57919"/>
    </ligand>
</feature>
<dbReference type="PATRIC" id="fig|2746.7.peg.3483"/>
<organism evidence="15 16">
    <name type="scientific">Halomonas elongata</name>
    <dbReference type="NCBI Taxonomy" id="2746"/>
    <lineage>
        <taxon>Bacteria</taxon>
        <taxon>Pseudomonadati</taxon>
        <taxon>Pseudomonadota</taxon>
        <taxon>Gammaproteobacteria</taxon>
        <taxon>Oceanospirillales</taxon>
        <taxon>Halomonadaceae</taxon>
        <taxon>Halomonas</taxon>
    </lineage>
</organism>
<evidence type="ECO:0000256" key="13">
    <source>
        <dbReference type="RuleBase" id="RU004395"/>
    </source>
</evidence>
<dbReference type="PANTHER" id="PTHR43181">
    <property type="entry name" value="2-C-METHYL-D-ERYTHRITOL 2,4-CYCLODIPHOSPHATE SYNTHASE, CHLOROPLASTIC"/>
    <property type="match status" value="1"/>
</dbReference>
<dbReference type="EC" id="4.6.1.12" evidence="5 12"/>
<dbReference type="HAMAP" id="MF_00107">
    <property type="entry name" value="IspF"/>
    <property type="match status" value="1"/>
</dbReference>
<name>A0A1B8NWK2_HALEL</name>
<feature type="site" description="Transition state stabilizer" evidence="12">
    <location>
        <position position="207"/>
    </location>
</feature>
<feature type="binding site" evidence="12">
    <location>
        <begin position="135"/>
        <end position="139"/>
    </location>
    <ligand>
        <name>4-CDP-2-C-methyl-D-erythritol 2-phosphate</name>
        <dbReference type="ChEBI" id="CHEBI:57919"/>
    </ligand>
</feature>
<dbReference type="SUPFAM" id="SSF69765">
    <property type="entry name" value="IpsF-like"/>
    <property type="match status" value="1"/>
</dbReference>
<comment type="pathway">
    <text evidence="2 12">Isoprenoid biosynthesis; isopentenyl diphosphate biosynthesis via DXP pathway; isopentenyl diphosphate from 1-deoxy-D-xylulose 5-phosphate: step 4/6.</text>
</comment>
<dbReference type="FunFam" id="3.30.1330.50:FF:000001">
    <property type="entry name" value="2-C-methyl-D-erythritol 2,4-cyclodiphosphate synthase"/>
    <property type="match status" value="1"/>
</dbReference>
<feature type="domain" description="2-C-methyl-D-erythritol 2,4-cyclodiphosphate synthase" evidence="14">
    <location>
        <begin position="75"/>
        <end position="228"/>
    </location>
</feature>
<evidence type="ECO:0000256" key="10">
    <source>
        <dbReference type="ARBA" id="ARBA00023239"/>
    </source>
</evidence>
<comment type="function">
    <text evidence="12">Involved in the biosynthesis of isopentenyl diphosphate (IPP) and dimethylallyl diphosphate (DMAPP), two major building blocks of isoprenoid compounds. Catalyzes the conversion of 4-diphosphocytidyl-2-C-methyl-D-erythritol 2-phosphate (CDP-ME2P) to 2-C-methyl-D-erythritol 2,4-cyclodiphosphate (ME-CPP) with a corresponding release of cytidine 5-monophosphate (CMP).</text>
</comment>
<dbReference type="PROSITE" id="PS01350">
    <property type="entry name" value="ISPF"/>
    <property type="match status" value="1"/>
</dbReference>
<proteinExistence type="inferred from homology"/>
<accession>A0A1B8NWK2</accession>
<dbReference type="Proteomes" id="UP000092504">
    <property type="component" value="Unassembled WGS sequence"/>
</dbReference>
<comment type="similarity">
    <text evidence="3 12 13">Belongs to the IspF family.</text>
</comment>